<gene>
    <name evidence="6" type="ORF">DCAR_0730091</name>
</gene>
<accession>A0AAF0XP22</accession>
<evidence type="ECO:0000256" key="5">
    <source>
        <dbReference type="SAM" id="SignalP"/>
    </source>
</evidence>
<dbReference type="InterPro" id="IPR038380">
    <property type="entry name" value="Ribosomal_bS21_sf"/>
</dbReference>
<dbReference type="PANTHER" id="PTHR21109">
    <property type="entry name" value="MITOCHONDRIAL 28S RIBOSOMAL PROTEIN S21"/>
    <property type="match status" value="1"/>
</dbReference>
<keyword evidence="2" id="KW-0689">Ribosomal protein</keyword>
<feature type="signal peptide" evidence="5">
    <location>
        <begin position="1"/>
        <end position="25"/>
    </location>
</feature>
<dbReference type="HAMAP" id="MF_00358">
    <property type="entry name" value="Ribosomal_bS21"/>
    <property type="match status" value="1"/>
</dbReference>
<evidence type="ECO:0000256" key="1">
    <source>
        <dbReference type="ARBA" id="ARBA00006640"/>
    </source>
</evidence>
<evidence type="ECO:0000313" key="7">
    <source>
        <dbReference type="Proteomes" id="UP000077755"/>
    </source>
</evidence>
<evidence type="ECO:0000256" key="2">
    <source>
        <dbReference type="ARBA" id="ARBA00022980"/>
    </source>
</evidence>
<feature type="chain" id="PRO_5042091429" description="30S ribosomal protein S21, chloroplastic" evidence="5">
    <location>
        <begin position="26"/>
        <end position="176"/>
    </location>
</feature>
<feature type="compositionally biased region" description="Basic and acidic residues" evidence="4">
    <location>
        <begin position="148"/>
        <end position="161"/>
    </location>
</feature>
<sequence>MATAASPSPLSLLLASISSLHLSQSLPPPHLLTLPKPPLNAPTPQTLNHQPPITPLSSQHDLINVVCPGLANANTLFFKSAYNLQVIVGEHEPEEKLIGRFRREVFRAGIIQECKRRRYFETNQEKRKRKTRDAARRNRKRRPMLKALKQDDTEEPQKVKEEEDNWDFIDVDLPYS</sequence>
<keyword evidence="3" id="KW-0687">Ribonucleoprotein</keyword>
<evidence type="ECO:0008006" key="8">
    <source>
        <dbReference type="Google" id="ProtNLM"/>
    </source>
</evidence>
<name>A0AAF0XP22_DAUCS</name>
<keyword evidence="5" id="KW-0732">Signal</keyword>
<dbReference type="AlphaFoldDB" id="A0AAF0XP22"/>
<evidence type="ECO:0000256" key="3">
    <source>
        <dbReference type="ARBA" id="ARBA00023274"/>
    </source>
</evidence>
<dbReference type="NCBIfam" id="TIGR00030">
    <property type="entry name" value="S21p"/>
    <property type="match status" value="1"/>
</dbReference>
<organism evidence="6 7">
    <name type="scientific">Daucus carota subsp. sativus</name>
    <name type="common">Carrot</name>
    <dbReference type="NCBI Taxonomy" id="79200"/>
    <lineage>
        <taxon>Eukaryota</taxon>
        <taxon>Viridiplantae</taxon>
        <taxon>Streptophyta</taxon>
        <taxon>Embryophyta</taxon>
        <taxon>Tracheophyta</taxon>
        <taxon>Spermatophyta</taxon>
        <taxon>Magnoliopsida</taxon>
        <taxon>eudicotyledons</taxon>
        <taxon>Gunneridae</taxon>
        <taxon>Pentapetalae</taxon>
        <taxon>asterids</taxon>
        <taxon>campanulids</taxon>
        <taxon>Apiales</taxon>
        <taxon>Apiaceae</taxon>
        <taxon>Apioideae</taxon>
        <taxon>Scandiceae</taxon>
        <taxon>Daucinae</taxon>
        <taxon>Daucus</taxon>
        <taxon>Daucus sect. Daucus</taxon>
    </lineage>
</organism>
<dbReference type="GO" id="GO:0005840">
    <property type="term" value="C:ribosome"/>
    <property type="evidence" value="ECO:0007669"/>
    <property type="project" value="UniProtKB-KW"/>
</dbReference>
<evidence type="ECO:0000256" key="4">
    <source>
        <dbReference type="SAM" id="MobiDB-lite"/>
    </source>
</evidence>
<dbReference type="EMBL" id="CP093349">
    <property type="protein sequence ID" value="WOH10622.1"/>
    <property type="molecule type" value="Genomic_DNA"/>
</dbReference>
<reference evidence="6" key="1">
    <citation type="journal article" date="2016" name="Nat. Genet.">
        <title>A high-quality carrot genome assembly provides new insights into carotenoid accumulation and asterid genome evolution.</title>
        <authorList>
            <person name="Iorizzo M."/>
            <person name="Ellison S."/>
            <person name="Senalik D."/>
            <person name="Zeng P."/>
            <person name="Satapoomin P."/>
            <person name="Huang J."/>
            <person name="Bowman M."/>
            <person name="Iovene M."/>
            <person name="Sanseverino W."/>
            <person name="Cavagnaro P."/>
            <person name="Yildiz M."/>
            <person name="Macko-Podgorni A."/>
            <person name="Moranska E."/>
            <person name="Grzebelus E."/>
            <person name="Grzebelus D."/>
            <person name="Ashrafi H."/>
            <person name="Zheng Z."/>
            <person name="Cheng S."/>
            <person name="Spooner D."/>
            <person name="Van Deynze A."/>
            <person name="Simon P."/>
        </authorList>
    </citation>
    <scope>NUCLEOTIDE SEQUENCE</scope>
    <source>
        <tissue evidence="6">Leaf</tissue>
    </source>
</reference>
<proteinExistence type="inferred from homology"/>
<dbReference type="GO" id="GO:1990904">
    <property type="term" value="C:ribonucleoprotein complex"/>
    <property type="evidence" value="ECO:0007669"/>
    <property type="project" value="UniProtKB-KW"/>
</dbReference>
<feature type="compositionally biased region" description="Basic residues" evidence="4">
    <location>
        <begin position="126"/>
        <end position="144"/>
    </location>
</feature>
<dbReference type="Pfam" id="PF01165">
    <property type="entry name" value="Ribosomal_S21"/>
    <property type="match status" value="1"/>
</dbReference>
<reference evidence="6" key="2">
    <citation type="submission" date="2022-03" db="EMBL/GenBank/DDBJ databases">
        <title>Draft title - Genomic analysis of global carrot germplasm unveils the trajectory of domestication and the origin of high carotenoid orange carrot.</title>
        <authorList>
            <person name="Iorizzo M."/>
            <person name="Ellison S."/>
            <person name="Senalik D."/>
            <person name="Macko-Podgorni A."/>
            <person name="Grzebelus D."/>
            <person name="Bostan H."/>
            <person name="Rolling W."/>
            <person name="Curaba J."/>
            <person name="Simon P."/>
        </authorList>
    </citation>
    <scope>NUCLEOTIDE SEQUENCE</scope>
    <source>
        <tissue evidence="6">Leaf</tissue>
    </source>
</reference>
<dbReference type="GO" id="GO:0006412">
    <property type="term" value="P:translation"/>
    <property type="evidence" value="ECO:0007669"/>
    <property type="project" value="InterPro"/>
</dbReference>
<comment type="similarity">
    <text evidence="1">Belongs to the bacterial ribosomal protein bS21 family.</text>
</comment>
<dbReference type="KEGG" id="dcr:108194192"/>
<evidence type="ECO:0000313" key="6">
    <source>
        <dbReference type="EMBL" id="WOH10622.1"/>
    </source>
</evidence>
<dbReference type="GO" id="GO:0003735">
    <property type="term" value="F:structural constituent of ribosome"/>
    <property type="evidence" value="ECO:0007669"/>
    <property type="project" value="InterPro"/>
</dbReference>
<dbReference type="PANTHER" id="PTHR21109:SF27">
    <property type="entry name" value="30S RIBOSOMAL PROTEIN S21, CHLOROPLASTIC"/>
    <property type="match status" value="1"/>
</dbReference>
<dbReference type="InterPro" id="IPR001911">
    <property type="entry name" value="Ribosomal_bS21"/>
</dbReference>
<dbReference type="Gene3D" id="1.20.5.1150">
    <property type="entry name" value="Ribosomal protein S8"/>
    <property type="match status" value="1"/>
</dbReference>
<feature type="region of interest" description="Disordered" evidence="4">
    <location>
        <begin position="123"/>
        <end position="165"/>
    </location>
</feature>
<dbReference type="Proteomes" id="UP000077755">
    <property type="component" value="Chromosome 7"/>
</dbReference>
<dbReference type="PRINTS" id="PR00976">
    <property type="entry name" value="RIBOSOMALS21"/>
</dbReference>
<keyword evidence="7" id="KW-1185">Reference proteome</keyword>
<protein>
    <recommendedName>
        <fullName evidence="8">30S ribosomal protein S21, chloroplastic</fullName>
    </recommendedName>
</protein>